<dbReference type="CDD" id="cd14413">
    <property type="entry name" value="UBA_FAF1"/>
    <property type="match status" value="1"/>
</dbReference>
<dbReference type="Gene3D" id="3.10.20.90">
    <property type="entry name" value="Phosphatidylinositol 3-kinase Catalytic Subunit, Chain A, domain 1"/>
    <property type="match status" value="3"/>
</dbReference>
<keyword evidence="4" id="KW-1185">Reference proteome</keyword>
<dbReference type="PANTHER" id="PTHR23322">
    <property type="entry name" value="FAS-ASSOCIATED PROTEIN"/>
    <property type="match status" value="1"/>
</dbReference>
<dbReference type="PANTHER" id="PTHR23322:SF96">
    <property type="entry name" value="FAS-ASSOCIATED FACTOR 1"/>
    <property type="match status" value="1"/>
</dbReference>
<dbReference type="InParanoid" id="A0A7M7PJL7"/>
<feature type="compositionally biased region" description="Low complexity" evidence="1">
    <location>
        <begin position="356"/>
        <end position="372"/>
    </location>
</feature>
<name>A0A7M7PJL7_STRPU</name>
<dbReference type="InterPro" id="IPR050730">
    <property type="entry name" value="UBX_domain-protein"/>
</dbReference>
<evidence type="ECO:0000256" key="1">
    <source>
        <dbReference type="SAM" id="MobiDB-lite"/>
    </source>
</evidence>
<dbReference type="GO" id="GO:0036503">
    <property type="term" value="P:ERAD pathway"/>
    <property type="evidence" value="ECO:0000318"/>
    <property type="project" value="GO_Central"/>
</dbReference>
<dbReference type="Pfam" id="PF00789">
    <property type="entry name" value="UBX"/>
    <property type="match status" value="1"/>
</dbReference>
<feature type="domain" description="UBX" evidence="2">
    <location>
        <begin position="656"/>
        <end position="733"/>
    </location>
</feature>
<dbReference type="OMA" id="YEGCKTI"/>
<dbReference type="KEGG" id="spu:580948"/>
<dbReference type="FunCoup" id="A0A7M7PJL7">
    <property type="interactions" value="2191"/>
</dbReference>
<organism evidence="3 4">
    <name type="scientific">Strongylocentrotus purpuratus</name>
    <name type="common">Purple sea urchin</name>
    <dbReference type="NCBI Taxonomy" id="7668"/>
    <lineage>
        <taxon>Eukaryota</taxon>
        <taxon>Metazoa</taxon>
        <taxon>Echinodermata</taxon>
        <taxon>Eleutherozoa</taxon>
        <taxon>Echinozoa</taxon>
        <taxon>Echinoidea</taxon>
        <taxon>Euechinoidea</taxon>
        <taxon>Echinacea</taxon>
        <taxon>Camarodonta</taxon>
        <taxon>Echinidea</taxon>
        <taxon>Strongylocentrotidae</taxon>
        <taxon>Strongylocentrotus</taxon>
    </lineage>
</organism>
<dbReference type="CTD" id="11124"/>
<dbReference type="CDD" id="cd17130">
    <property type="entry name" value="Ubl2_FAF1"/>
    <property type="match status" value="1"/>
</dbReference>
<dbReference type="SMART" id="SM00166">
    <property type="entry name" value="UBX"/>
    <property type="match status" value="1"/>
</dbReference>
<dbReference type="GO" id="GO:0005783">
    <property type="term" value="C:endoplasmic reticulum"/>
    <property type="evidence" value="ECO:0000318"/>
    <property type="project" value="GO_Central"/>
</dbReference>
<dbReference type="SMART" id="SM00594">
    <property type="entry name" value="UAS"/>
    <property type="match status" value="1"/>
</dbReference>
<dbReference type="InterPro" id="IPR049483">
    <property type="entry name" value="FAF1_2-like_UAS"/>
</dbReference>
<evidence type="ECO:0000313" key="3">
    <source>
        <dbReference type="EnsemblMetazoa" id="XP_030851674"/>
    </source>
</evidence>
<dbReference type="InterPro" id="IPR033043">
    <property type="entry name" value="FAF1-like_UBX"/>
</dbReference>
<dbReference type="GeneID" id="580948"/>
<evidence type="ECO:0000313" key="4">
    <source>
        <dbReference type="Proteomes" id="UP000007110"/>
    </source>
</evidence>
<dbReference type="SUPFAM" id="SSF54236">
    <property type="entry name" value="Ubiquitin-like"/>
    <property type="match status" value="2"/>
</dbReference>
<dbReference type="Gene3D" id="1.10.8.10">
    <property type="entry name" value="DNA helicase RuvA subunit, C-terminal domain"/>
    <property type="match status" value="1"/>
</dbReference>
<dbReference type="InterPro" id="IPR044541">
    <property type="entry name" value="FAF1_UBA"/>
</dbReference>
<dbReference type="CDD" id="cd01771">
    <property type="entry name" value="UBX_UBXN3A"/>
    <property type="match status" value="1"/>
</dbReference>
<dbReference type="InterPro" id="IPR036249">
    <property type="entry name" value="Thioredoxin-like_sf"/>
</dbReference>
<feature type="compositionally biased region" description="Gly residues" evidence="1">
    <location>
        <begin position="59"/>
        <end position="77"/>
    </location>
</feature>
<dbReference type="Gene3D" id="3.40.30.10">
    <property type="entry name" value="Glutaredoxin"/>
    <property type="match status" value="1"/>
</dbReference>
<dbReference type="InterPro" id="IPR029071">
    <property type="entry name" value="Ubiquitin-like_domsf"/>
</dbReference>
<dbReference type="Pfam" id="PF21021">
    <property type="entry name" value="FAF1"/>
    <property type="match status" value="1"/>
</dbReference>
<sequence length="736" mass="82306">MLRIMTSTTMAANREEILANFQACTGIENFEECLAHLEQNNWNLTGAINSVFGAQGESSSGGGSGGGGGGGLGGGQDESGIRGRSAFREIPMEIPVEAQEPLVRDVDATVQPTFSDTPGPSFSSFISSPVPLSSSSSSSVRRPRFIHFSIKHRGKVITLSVTDEHQVDHLKDLLSKQLNIPKTALYLSGWDTRAPVPSDETTLSTLNLAAEVTLTLSTPTMEGEAHQPCPSNGEELSRNTELVITDTDEDTTYNLRYEGCKTIVDVKQGIFALTNVQPRRQEWTGWPNDTDTLTLAASGIDFPRHRLSFKRIPVDQPVTMYINFISLVFQLTLAASGIDFPRHRLSFKRIPVDQPQNNRSQAAASAGAGNDSSDSDEYDDAQEVMDLDDHAMFGTDSSAYRFGPLIPDNLDNVTESLIHFSQEFSSRYGDLHPAFYLGPLDNAIEEAFNVPAKDRRLLAVYVHHDKSVYSNIFCSQLMCTESVIDYLNHNFVTWAWDMTSPKNRERLLAVCTRIFGSVTASTLKNLQQDKFPLLLLAMRIRSSTEVFSVLQGNLSHGELLTSLMQAVEFFETQQHADVVQEEGRRASEMLKMEQDQAYQESLIVDRAKQEEKERQEREEGARIMKEQQDEQMKKEEEEAIRLSLEQQLAVEPDEDSDLPISTLRMRLPTGEMMTRRFLASEKVQMVLDFLGSKGYHSDTHKILTTWPKRDLTSLDGHQDLQELGLCPQETLFVEER</sequence>
<dbReference type="OrthoDB" id="1920064at2759"/>
<evidence type="ECO:0000259" key="2">
    <source>
        <dbReference type="PROSITE" id="PS50033"/>
    </source>
</evidence>
<dbReference type="Proteomes" id="UP000007110">
    <property type="component" value="Unassembled WGS sequence"/>
</dbReference>
<dbReference type="EnsemblMetazoa" id="XM_030995814">
    <property type="protein sequence ID" value="XP_030851674"/>
    <property type="gene ID" value="LOC580948"/>
</dbReference>
<dbReference type="PROSITE" id="PS50033">
    <property type="entry name" value="UBX"/>
    <property type="match status" value="1"/>
</dbReference>
<feature type="region of interest" description="Disordered" evidence="1">
    <location>
        <begin position="349"/>
        <end position="378"/>
    </location>
</feature>
<proteinExistence type="predicted"/>
<dbReference type="GO" id="GO:0005634">
    <property type="term" value="C:nucleus"/>
    <property type="evidence" value="ECO:0000318"/>
    <property type="project" value="GO_Central"/>
</dbReference>
<dbReference type="GO" id="GO:0043130">
    <property type="term" value="F:ubiquitin binding"/>
    <property type="evidence" value="ECO:0000318"/>
    <property type="project" value="GO_Central"/>
</dbReference>
<feature type="region of interest" description="Disordered" evidence="1">
    <location>
        <begin position="55"/>
        <end position="81"/>
    </location>
</feature>
<reference evidence="4" key="1">
    <citation type="submission" date="2015-02" db="EMBL/GenBank/DDBJ databases">
        <title>Genome sequencing for Strongylocentrotus purpuratus.</title>
        <authorList>
            <person name="Murali S."/>
            <person name="Liu Y."/>
            <person name="Vee V."/>
            <person name="English A."/>
            <person name="Wang M."/>
            <person name="Skinner E."/>
            <person name="Han Y."/>
            <person name="Muzny D.M."/>
            <person name="Worley K.C."/>
            <person name="Gibbs R.A."/>
        </authorList>
    </citation>
    <scope>NUCLEOTIDE SEQUENCE</scope>
</reference>
<dbReference type="RefSeq" id="XP_030851674.1">
    <property type="nucleotide sequence ID" value="XM_030995814.1"/>
</dbReference>
<dbReference type="AlphaFoldDB" id="A0A7M7PJL7"/>
<dbReference type="InterPro" id="IPR006577">
    <property type="entry name" value="UAS"/>
</dbReference>
<protein>
    <recommendedName>
        <fullName evidence="2">UBX domain-containing protein</fullName>
    </recommendedName>
</protein>
<feature type="region of interest" description="Disordered" evidence="1">
    <location>
        <begin position="608"/>
        <end position="631"/>
    </location>
</feature>
<dbReference type="Pfam" id="PF14555">
    <property type="entry name" value="UBA_4"/>
    <property type="match status" value="1"/>
</dbReference>
<dbReference type="SUPFAM" id="SSF52833">
    <property type="entry name" value="Thioredoxin-like"/>
    <property type="match status" value="1"/>
</dbReference>
<dbReference type="InterPro" id="IPR001012">
    <property type="entry name" value="UBX_dom"/>
</dbReference>
<reference evidence="3" key="2">
    <citation type="submission" date="2021-01" db="UniProtKB">
        <authorList>
            <consortium name="EnsemblMetazoa"/>
        </authorList>
    </citation>
    <scope>IDENTIFICATION</scope>
</reference>
<accession>A0A7M7PJL7</accession>